<dbReference type="Proteomes" id="UP000823872">
    <property type="component" value="Chromosome B1"/>
</dbReference>
<dbReference type="SUPFAM" id="SSF57997">
    <property type="entry name" value="Tropomyosin"/>
    <property type="match status" value="1"/>
</dbReference>
<feature type="coiled-coil region" evidence="5">
    <location>
        <begin position="182"/>
        <end position="216"/>
    </location>
</feature>
<keyword evidence="3" id="KW-0514">Muscle protein</keyword>
<reference evidence="6" key="2">
    <citation type="submission" date="2025-08" db="UniProtKB">
        <authorList>
            <consortium name="Ensembl"/>
        </authorList>
    </citation>
    <scope>IDENTIFICATION</scope>
    <source>
        <strain evidence="6">breed Abyssinian</strain>
    </source>
</reference>
<keyword evidence="4" id="KW-0009">Actin-binding</keyword>
<sequence length="229" mass="24825">GALKCKIQLCSRKAKITRRGPSALSALGPRGGSRAWEQAQAEVASLNPRIQQVDEELDGAQERLATALQKPEEAEKAADGSERGMKVTEHQALKVEIGVGRLGGAWVKHLTSAQYEEVAGDYRGGLGGQRGASQATESLCLETEEPTRPTDLNVKCLSTAKEKNSQREDKRGDAVRLLADTVQEAEPRAESAERSVAKLEKTTNDLQDQLRGTKGEHVCTKRPVRLCLT</sequence>
<reference evidence="6" key="3">
    <citation type="submission" date="2025-09" db="UniProtKB">
        <authorList>
            <consortium name="Ensembl"/>
        </authorList>
    </citation>
    <scope>IDENTIFICATION</scope>
    <source>
        <strain evidence="6">breed Abyssinian</strain>
    </source>
</reference>
<comment type="similarity">
    <text evidence="1">Belongs to the tropomyosin family.</text>
</comment>
<dbReference type="PANTHER" id="PTHR19269">
    <property type="entry name" value="TROPOMYOSIN"/>
    <property type="match status" value="1"/>
</dbReference>
<evidence type="ECO:0000256" key="1">
    <source>
        <dbReference type="ARBA" id="ARBA00009036"/>
    </source>
</evidence>
<evidence type="ECO:0000256" key="2">
    <source>
        <dbReference type="ARBA" id="ARBA00023054"/>
    </source>
</evidence>
<dbReference type="GeneTree" id="ENSGT01030000234542"/>
<proteinExistence type="inferred from homology"/>
<keyword evidence="2 5" id="KW-0175">Coiled coil</keyword>
<dbReference type="PRINTS" id="PR00194">
    <property type="entry name" value="TROPOMYOSIN"/>
</dbReference>
<evidence type="ECO:0000256" key="4">
    <source>
        <dbReference type="ARBA" id="ARBA00023203"/>
    </source>
</evidence>
<dbReference type="InterPro" id="IPR000533">
    <property type="entry name" value="Tropomyosin"/>
</dbReference>
<dbReference type="Gene3D" id="1.20.5.170">
    <property type="match status" value="2"/>
</dbReference>
<evidence type="ECO:0000256" key="5">
    <source>
        <dbReference type="SAM" id="Coils"/>
    </source>
</evidence>
<protein>
    <submittedName>
        <fullName evidence="6">Uncharacterized protein</fullName>
    </submittedName>
</protein>
<evidence type="ECO:0000313" key="6">
    <source>
        <dbReference type="Ensembl" id="ENSFCTP00005015286.1"/>
    </source>
</evidence>
<organism evidence="6 7">
    <name type="scientific">Felis catus</name>
    <name type="common">Cat</name>
    <name type="synonym">Felis silvestris catus</name>
    <dbReference type="NCBI Taxonomy" id="9685"/>
    <lineage>
        <taxon>Eukaryota</taxon>
        <taxon>Metazoa</taxon>
        <taxon>Chordata</taxon>
        <taxon>Craniata</taxon>
        <taxon>Vertebrata</taxon>
        <taxon>Euteleostomi</taxon>
        <taxon>Mammalia</taxon>
        <taxon>Eutheria</taxon>
        <taxon>Laurasiatheria</taxon>
        <taxon>Carnivora</taxon>
        <taxon>Feliformia</taxon>
        <taxon>Felidae</taxon>
        <taxon>Felinae</taxon>
        <taxon>Felis</taxon>
    </lineage>
</organism>
<keyword evidence="7" id="KW-1185">Reference proteome</keyword>
<accession>A0ABI7WYX2</accession>
<evidence type="ECO:0000313" key="7">
    <source>
        <dbReference type="Proteomes" id="UP000823872"/>
    </source>
</evidence>
<name>A0ABI7WYX2_FELCA</name>
<reference evidence="6 7" key="1">
    <citation type="submission" date="2021-02" db="EMBL/GenBank/DDBJ databases">
        <title>Safari Cat Assemblies.</title>
        <authorList>
            <person name="Bredemeyer K.R."/>
            <person name="Murphy W.J."/>
        </authorList>
    </citation>
    <scope>NUCLEOTIDE SEQUENCE [LARGE SCALE GENOMIC DNA]</scope>
</reference>
<dbReference type="Pfam" id="PF00261">
    <property type="entry name" value="Tropomyosin"/>
    <property type="match status" value="1"/>
</dbReference>
<evidence type="ECO:0000256" key="3">
    <source>
        <dbReference type="ARBA" id="ARBA00023179"/>
    </source>
</evidence>
<dbReference type="Ensembl" id="ENSFCTT00005023417.1">
    <property type="protein sequence ID" value="ENSFCTP00005015286.1"/>
    <property type="gene ID" value="ENSFCTG00005008376.1"/>
</dbReference>